<proteinExistence type="predicted"/>
<dbReference type="Pfam" id="PF21337">
    <property type="entry name" value="Peptidase_M17_N_1"/>
    <property type="match status" value="1"/>
</dbReference>
<dbReference type="EMBL" id="UOEQ01000487">
    <property type="protein sequence ID" value="VAW23790.1"/>
    <property type="molecule type" value="Genomic_DNA"/>
</dbReference>
<dbReference type="Gene3D" id="3.40.220.10">
    <property type="entry name" value="Leucine Aminopeptidase, subunit E, domain 1"/>
    <property type="match status" value="1"/>
</dbReference>
<feature type="domain" description="M17 aminopeptidase N-terminal" evidence="1">
    <location>
        <begin position="15"/>
        <end position="117"/>
    </location>
</feature>
<dbReference type="InterPro" id="IPR048816">
    <property type="entry name" value="Peptidase_M17_N_1"/>
</dbReference>
<evidence type="ECO:0000313" key="2">
    <source>
        <dbReference type="EMBL" id="VAW23790.1"/>
    </source>
</evidence>
<evidence type="ECO:0000259" key="1">
    <source>
        <dbReference type="Pfam" id="PF21337"/>
    </source>
</evidence>
<dbReference type="AlphaFoldDB" id="A0A3B0U488"/>
<reference evidence="2" key="1">
    <citation type="submission" date="2018-06" db="EMBL/GenBank/DDBJ databases">
        <authorList>
            <person name="Zhirakovskaya E."/>
        </authorList>
    </citation>
    <scope>NUCLEOTIDE SEQUENCE</scope>
</reference>
<protein>
    <recommendedName>
        <fullName evidence="1">M17 aminopeptidase N-terminal domain-containing protein</fullName>
    </recommendedName>
</protein>
<organism evidence="2">
    <name type="scientific">hydrothermal vent metagenome</name>
    <dbReference type="NCBI Taxonomy" id="652676"/>
    <lineage>
        <taxon>unclassified sequences</taxon>
        <taxon>metagenomes</taxon>
        <taxon>ecological metagenomes</taxon>
    </lineage>
</organism>
<dbReference type="InterPro" id="IPR043472">
    <property type="entry name" value="Macro_dom-like"/>
</dbReference>
<gene>
    <name evidence="2" type="ORF">MNBD_ALPHA11-511</name>
</gene>
<feature type="non-terminal residue" evidence="2">
    <location>
        <position position="166"/>
    </location>
</feature>
<name>A0A3B0U488_9ZZZZ</name>
<accession>A0A3B0U488</accession>
<sequence length="166" mass="18223">MTSDHSKTPTQLICLSPDDLNSSLLTSSQKNWLKQHNFNGQSARLLAFPDDSGSIAGYVFGLGEEKGREPLLLGEAAAKLPGGKYQLSGNQKNSELDQLAFLLGSYRFDHYTSSSDPVELFGLDDGSQQAKILSEAAFIARDLINIPANDLDPQQFEKYIRSFANH</sequence>